<evidence type="ECO:0000313" key="2">
    <source>
        <dbReference type="Proteomes" id="UP000672039"/>
    </source>
</evidence>
<sequence>MTYRSKEIAAIAEIFLSDAFEPESWVSKDLTKEERQQRLLIEGKKAETRNDKIMEILGGEGLDASSVLWLFNELELKAMNKLSLIAALPQAKRLELLRKHLPDFLIESSENAERSRNARRSAKANYETNTKEHLARKEWKDGMTKKESIAFKKHIAGKHSVTERQVGNWIEKWKSLSGFPF</sequence>
<dbReference type="EMBL" id="CP072801">
    <property type="protein sequence ID" value="QTR45395.1"/>
    <property type="molecule type" value="Genomic_DNA"/>
</dbReference>
<keyword evidence="2" id="KW-1185">Reference proteome</keyword>
<evidence type="ECO:0000313" key="1">
    <source>
        <dbReference type="EMBL" id="QTR45395.1"/>
    </source>
</evidence>
<dbReference type="RefSeq" id="WP_210221808.1">
    <property type="nucleotide sequence ID" value="NZ_CP072801.1"/>
</dbReference>
<dbReference type="Proteomes" id="UP000672039">
    <property type="component" value="Chromosome"/>
</dbReference>
<proteinExistence type="predicted"/>
<organism evidence="1 2">
    <name type="scientific">Thiothrix litoralis</name>
    <dbReference type="NCBI Taxonomy" id="2891210"/>
    <lineage>
        <taxon>Bacteria</taxon>
        <taxon>Pseudomonadati</taxon>
        <taxon>Pseudomonadota</taxon>
        <taxon>Gammaproteobacteria</taxon>
        <taxon>Thiotrichales</taxon>
        <taxon>Thiotrichaceae</taxon>
        <taxon>Thiothrix</taxon>
    </lineage>
</organism>
<reference evidence="1 2" key="1">
    <citation type="submission" date="2021-04" db="EMBL/GenBank/DDBJ databases">
        <title>Genomics, taxonomy and metabolism of representatives of sulfur bacteria of the genus Thiothrix: Thiothrix fructosivorans QT, Thiothrix unzii A1T and three new species, Thiothrix subterranea sp. nov., Thiothrix litoralis sp. nov. and 'Candidatus Thiothrix anitrata' sp. nov.</title>
        <authorList>
            <person name="Ravin N.V."/>
            <person name="Smolyakov D."/>
            <person name="Rudenko T.S."/>
            <person name="Mardanov A.V."/>
            <person name="Beletsky A.V."/>
            <person name="Markov N.D."/>
            <person name="Fomenkov A.I."/>
            <person name="Roberts R.J."/>
            <person name="Karnachuk O.V."/>
            <person name="Novikov A."/>
            <person name="Grabovich M.Y."/>
        </authorList>
    </citation>
    <scope>NUCLEOTIDE SEQUENCE [LARGE SCALE GENOMIC DNA]</scope>
    <source>
        <strain evidence="1 2">AS</strain>
    </source>
</reference>
<name>A0ABX7WPI9_9GAMM</name>
<gene>
    <name evidence="1" type="ORF">J9253_15485</name>
</gene>
<protein>
    <submittedName>
        <fullName evidence="1">Uncharacterized protein</fullName>
    </submittedName>
</protein>
<accession>A0ABX7WPI9</accession>